<organism evidence="1 2">
    <name type="scientific">Apilactobacillus timberlakei</name>
    <dbReference type="NCBI Taxonomy" id="2008380"/>
    <lineage>
        <taxon>Bacteria</taxon>
        <taxon>Bacillati</taxon>
        <taxon>Bacillota</taxon>
        <taxon>Bacilli</taxon>
        <taxon>Lactobacillales</taxon>
        <taxon>Lactobacillaceae</taxon>
        <taxon>Apilactobacillus</taxon>
    </lineage>
</organism>
<protein>
    <submittedName>
        <fullName evidence="1">Uncharacterized protein</fullName>
    </submittedName>
</protein>
<comment type="caution">
    <text evidence="1">The sequence shown here is derived from an EMBL/GenBank/DDBJ whole genome shotgun (WGS) entry which is preliminary data.</text>
</comment>
<accession>A0ABY2YRD9</accession>
<dbReference type="Proteomes" id="UP000767392">
    <property type="component" value="Unassembled WGS sequence"/>
</dbReference>
<dbReference type="EMBL" id="QUAM01000008">
    <property type="protein sequence ID" value="TPR12423.1"/>
    <property type="molecule type" value="Genomic_DNA"/>
</dbReference>
<evidence type="ECO:0000313" key="1">
    <source>
        <dbReference type="EMBL" id="TPR12423.1"/>
    </source>
</evidence>
<keyword evidence="2" id="KW-1185">Reference proteome</keyword>
<gene>
    <name evidence="1" type="ORF">DY048_07685</name>
</gene>
<proteinExistence type="predicted"/>
<evidence type="ECO:0000313" key="2">
    <source>
        <dbReference type="Proteomes" id="UP000767392"/>
    </source>
</evidence>
<reference evidence="1 2" key="1">
    <citation type="submission" date="2018-08" db="EMBL/GenBank/DDBJ databases">
        <title>Comparative genomics of wild bee and flower associated Lactobacillus reveals potential adaptation to the bee host.</title>
        <authorList>
            <person name="Vuong H.Q."/>
            <person name="Mcfrederick Q.S."/>
        </authorList>
    </citation>
    <scope>NUCLEOTIDE SEQUENCE [LARGE SCALE GENOMIC DNA]</scope>
    <source>
        <strain evidence="1 2">HV_04</strain>
    </source>
</reference>
<name>A0ABY2YRD9_9LACO</name>
<sequence length="82" mass="9502">MTNNKSDFVVYFYDEAKNKNYVHYQNKRMYTNPNPKLAWEVNHNQAVSILAKRGQQFGGGFENHATAYANYVVDNQIPADQI</sequence>
<dbReference type="RefSeq" id="WP_105988429.1">
    <property type="nucleotide sequence ID" value="NZ_POST01000007.1"/>
</dbReference>